<dbReference type="GO" id="GO:0016757">
    <property type="term" value="F:glycosyltransferase activity"/>
    <property type="evidence" value="ECO:0007669"/>
    <property type="project" value="UniProtKB-UniRule"/>
</dbReference>
<accession>A0A9P1IUX3</accession>
<proteinExistence type="inferred from homology"/>
<dbReference type="PANTHER" id="PTHR21461">
    <property type="entry name" value="GLYCOSYLTRANSFERASE FAMILY 92 PROTEIN"/>
    <property type="match status" value="1"/>
</dbReference>
<evidence type="ECO:0000313" key="9">
    <source>
        <dbReference type="EMBL" id="CAI5450652.1"/>
    </source>
</evidence>
<evidence type="ECO:0000256" key="1">
    <source>
        <dbReference type="ARBA" id="ARBA00004167"/>
    </source>
</evidence>
<sequence length="467" mass="54468">MDSSLLFPIVILTSILFLYYYNRYEIAFPELTDKVVYIENVSVHEKIEFAKCRVEIWNNKTTWEIPRIETLKLLAKPGVTQSATTEGLSDGQLRLVSAFLYEDEIVVTTTRQRPAQTGTPVYCRYFDCNRVEIPGSIYKSFFMPLTSVHCLRKSGASFISLSLSDDKPQSPIPLTHRLFKQPPNELGVCAGQIYGLDKKWMQIAEFVEHHKLIGATMFYFSVFEIDGMTRMLLDEYERSGFAEVSIINTEYTGTAAMLRHMVQIHECFYRARQHSKWLLNIDHDEFLMPREKPILTYIRSLGDHVAELVFTMRRIAKFRDSIEVYHNIKEVSSDIQAVNYNLTHSPSYQSPKVMIRPDKVNMMIVHWSYGMEPGYKVHAVPANIATLNHYRTISPKFLWSDFVAKLIKQDVKFMHFTLQKEYLKRLRENVAQVVGYVFEKHDVTCENIPEPIQKYTRPYLKKMKICE</sequence>
<evidence type="ECO:0000256" key="5">
    <source>
        <dbReference type="ARBA" id="ARBA00022692"/>
    </source>
</evidence>
<comment type="similarity">
    <text evidence="2 8">Belongs to the glycosyltransferase 92 family.</text>
</comment>
<dbReference type="InterPro" id="IPR008166">
    <property type="entry name" value="Glyco_transf_92"/>
</dbReference>
<dbReference type="Proteomes" id="UP001152747">
    <property type="component" value="Unassembled WGS sequence"/>
</dbReference>
<comment type="caution">
    <text evidence="9">The sequence shown here is derived from an EMBL/GenBank/DDBJ whole genome shotgun (WGS) entry which is preliminary data.</text>
</comment>
<evidence type="ECO:0000313" key="10">
    <source>
        <dbReference type="Proteomes" id="UP001152747"/>
    </source>
</evidence>
<feature type="transmembrane region" description="Helical" evidence="8">
    <location>
        <begin position="6"/>
        <end position="22"/>
    </location>
</feature>
<keyword evidence="10" id="KW-1185">Reference proteome</keyword>
<organism evidence="9 10">
    <name type="scientific">Caenorhabditis angaria</name>
    <dbReference type="NCBI Taxonomy" id="860376"/>
    <lineage>
        <taxon>Eukaryota</taxon>
        <taxon>Metazoa</taxon>
        <taxon>Ecdysozoa</taxon>
        <taxon>Nematoda</taxon>
        <taxon>Chromadorea</taxon>
        <taxon>Rhabditida</taxon>
        <taxon>Rhabditina</taxon>
        <taxon>Rhabditomorpha</taxon>
        <taxon>Rhabditoidea</taxon>
        <taxon>Rhabditidae</taxon>
        <taxon>Peloderinae</taxon>
        <taxon>Caenorhabditis</taxon>
    </lineage>
</organism>
<keyword evidence="4 8" id="KW-0808">Transferase</keyword>
<evidence type="ECO:0000256" key="3">
    <source>
        <dbReference type="ARBA" id="ARBA00022676"/>
    </source>
</evidence>
<dbReference type="PANTHER" id="PTHR21461:SF40">
    <property type="entry name" value="GLYCOSYLTRANSFERASE FAMILY 92 PROTEIN"/>
    <property type="match status" value="1"/>
</dbReference>
<evidence type="ECO:0000256" key="7">
    <source>
        <dbReference type="ARBA" id="ARBA00023136"/>
    </source>
</evidence>
<dbReference type="EC" id="2.4.1.-" evidence="8"/>
<dbReference type="AlphaFoldDB" id="A0A9P1IUX3"/>
<dbReference type="EMBL" id="CANHGI010000005">
    <property type="protein sequence ID" value="CAI5450652.1"/>
    <property type="molecule type" value="Genomic_DNA"/>
</dbReference>
<comment type="subcellular location">
    <subcellularLocation>
        <location evidence="1">Membrane</location>
        <topology evidence="1">Single-pass membrane protein</topology>
    </subcellularLocation>
</comment>
<evidence type="ECO:0000256" key="4">
    <source>
        <dbReference type="ARBA" id="ARBA00022679"/>
    </source>
</evidence>
<reference evidence="9" key="1">
    <citation type="submission" date="2022-11" db="EMBL/GenBank/DDBJ databases">
        <authorList>
            <person name="Kikuchi T."/>
        </authorList>
    </citation>
    <scope>NUCLEOTIDE SEQUENCE</scope>
    <source>
        <strain evidence="9">PS1010</strain>
    </source>
</reference>
<dbReference type="Pfam" id="PF01697">
    <property type="entry name" value="Glyco_transf_92"/>
    <property type="match status" value="1"/>
</dbReference>
<keyword evidence="6 8" id="KW-1133">Transmembrane helix</keyword>
<dbReference type="GO" id="GO:0016020">
    <property type="term" value="C:membrane"/>
    <property type="evidence" value="ECO:0007669"/>
    <property type="project" value="UniProtKB-SubCell"/>
</dbReference>
<evidence type="ECO:0000256" key="2">
    <source>
        <dbReference type="ARBA" id="ARBA00007647"/>
    </source>
</evidence>
<keyword evidence="5 8" id="KW-0812">Transmembrane</keyword>
<dbReference type="OrthoDB" id="2526284at2759"/>
<protein>
    <recommendedName>
        <fullName evidence="8">Glycosyltransferase family 92 protein</fullName>
        <ecNumber evidence="8">2.4.1.-</ecNumber>
    </recommendedName>
</protein>
<keyword evidence="3 8" id="KW-0328">Glycosyltransferase</keyword>
<name>A0A9P1IUX3_9PELO</name>
<keyword evidence="7 8" id="KW-0472">Membrane</keyword>
<gene>
    <name evidence="9" type="ORF">CAMP_LOCUS13289</name>
</gene>
<dbReference type="GO" id="GO:0005737">
    <property type="term" value="C:cytoplasm"/>
    <property type="evidence" value="ECO:0007669"/>
    <property type="project" value="TreeGrafter"/>
</dbReference>
<evidence type="ECO:0000256" key="8">
    <source>
        <dbReference type="RuleBase" id="RU366017"/>
    </source>
</evidence>
<evidence type="ECO:0000256" key="6">
    <source>
        <dbReference type="ARBA" id="ARBA00022989"/>
    </source>
</evidence>